<dbReference type="Proteomes" id="UP001348265">
    <property type="component" value="Unassembled WGS sequence"/>
</dbReference>
<sequence>MSLPRWCRLVVPVCAVAAGGCVLSWTGAAAGVTPSVLPAPQVKVSKAEMDLCPVPAVAKALADQGVTLEARSPGRVVDVDGRRCVRLPMTRGEFALDLSKGTVPADGGLTFRKAGGGAVSFTDMAFDFGSHKAEGTAAAEGARARRGRQQPSVELFAFAFEMAKTRVDVTKGTGHGAAALSLGTGGYDALKNALGTSPLPAQGTVFDATASGSVAEAAQALSRALLP</sequence>
<dbReference type="PROSITE" id="PS51257">
    <property type="entry name" value="PROKAR_LIPOPROTEIN"/>
    <property type="match status" value="1"/>
</dbReference>
<evidence type="ECO:0000256" key="1">
    <source>
        <dbReference type="SAM" id="SignalP"/>
    </source>
</evidence>
<reference evidence="2 3" key="1">
    <citation type="submission" date="2023-08" db="EMBL/GenBank/DDBJ databases">
        <authorList>
            <person name="Sharma P."/>
            <person name="Verma V."/>
            <person name="Mohan M.K."/>
            <person name="Dubey A.K."/>
        </authorList>
    </citation>
    <scope>NUCLEOTIDE SEQUENCE [LARGE SCALE GENOMIC DNA]</scope>
    <source>
        <strain evidence="2 3">ADP4</strain>
    </source>
</reference>
<evidence type="ECO:0000313" key="2">
    <source>
        <dbReference type="EMBL" id="MEF3111813.1"/>
    </source>
</evidence>
<dbReference type="EMBL" id="JAVFKM010000001">
    <property type="protein sequence ID" value="MEF3111813.1"/>
    <property type="molecule type" value="Genomic_DNA"/>
</dbReference>
<feature type="signal peptide" evidence="1">
    <location>
        <begin position="1"/>
        <end position="30"/>
    </location>
</feature>
<evidence type="ECO:0000313" key="3">
    <source>
        <dbReference type="Proteomes" id="UP001348265"/>
    </source>
</evidence>
<keyword evidence="3" id="KW-1185">Reference proteome</keyword>
<evidence type="ECO:0008006" key="4">
    <source>
        <dbReference type="Google" id="ProtNLM"/>
    </source>
</evidence>
<accession>A0ABU7WJX4</accession>
<protein>
    <recommendedName>
        <fullName evidence="4">Secreted protein</fullName>
    </recommendedName>
</protein>
<feature type="chain" id="PRO_5047417046" description="Secreted protein" evidence="1">
    <location>
        <begin position="31"/>
        <end position="227"/>
    </location>
</feature>
<gene>
    <name evidence="2" type="ORF">RB636_01130</name>
</gene>
<keyword evidence="1" id="KW-0732">Signal</keyword>
<proteinExistence type="predicted"/>
<name>A0ABU7WJX4_9ACTN</name>
<organism evidence="2 3">
    <name type="scientific">Streptomyces chrestomyceticus</name>
    <dbReference type="NCBI Taxonomy" id="68185"/>
    <lineage>
        <taxon>Bacteria</taxon>
        <taxon>Bacillati</taxon>
        <taxon>Actinomycetota</taxon>
        <taxon>Actinomycetes</taxon>
        <taxon>Kitasatosporales</taxon>
        <taxon>Streptomycetaceae</taxon>
        <taxon>Streptomyces</taxon>
    </lineage>
</organism>
<comment type="caution">
    <text evidence="2">The sequence shown here is derived from an EMBL/GenBank/DDBJ whole genome shotgun (WGS) entry which is preliminary data.</text>
</comment>
<dbReference type="RefSeq" id="WP_331784984.1">
    <property type="nucleotide sequence ID" value="NZ_JAVFKM010000001.1"/>
</dbReference>